<dbReference type="GO" id="GO:0022857">
    <property type="term" value="F:transmembrane transporter activity"/>
    <property type="evidence" value="ECO:0007669"/>
    <property type="project" value="InterPro"/>
</dbReference>
<dbReference type="Gene3D" id="1.10.3720.10">
    <property type="entry name" value="MetI-like"/>
    <property type="match status" value="1"/>
</dbReference>
<dbReference type="InterPro" id="IPR010065">
    <property type="entry name" value="AA_ABC_transptr_permease_3TM"/>
</dbReference>
<dbReference type="SUPFAM" id="SSF161098">
    <property type="entry name" value="MetI-like"/>
    <property type="match status" value="1"/>
</dbReference>
<feature type="transmembrane region" description="Helical" evidence="9">
    <location>
        <begin position="130"/>
        <end position="151"/>
    </location>
</feature>
<keyword evidence="5 9" id="KW-0812">Transmembrane</keyword>
<evidence type="ECO:0000256" key="4">
    <source>
        <dbReference type="ARBA" id="ARBA00022475"/>
    </source>
</evidence>
<feature type="transmembrane region" description="Helical" evidence="9">
    <location>
        <begin position="246"/>
        <end position="264"/>
    </location>
</feature>
<dbReference type="GO" id="GO:0006865">
    <property type="term" value="P:amino acid transport"/>
    <property type="evidence" value="ECO:0007669"/>
    <property type="project" value="UniProtKB-KW"/>
</dbReference>
<dbReference type="InterPro" id="IPR000515">
    <property type="entry name" value="MetI-like"/>
</dbReference>
<evidence type="ECO:0000256" key="6">
    <source>
        <dbReference type="ARBA" id="ARBA00022970"/>
    </source>
</evidence>
<name>A0A2U2C749_9RHOB</name>
<dbReference type="Pfam" id="PF00528">
    <property type="entry name" value="BPD_transp_1"/>
    <property type="match status" value="1"/>
</dbReference>
<feature type="transmembrane region" description="Helical" evidence="9">
    <location>
        <begin position="96"/>
        <end position="118"/>
    </location>
</feature>
<keyword evidence="6" id="KW-0029">Amino-acid transport</keyword>
<dbReference type="CDD" id="cd06261">
    <property type="entry name" value="TM_PBP2"/>
    <property type="match status" value="2"/>
</dbReference>
<evidence type="ECO:0000256" key="5">
    <source>
        <dbReference type="ARBA" id="ARBA00022692"/>
    </source>
</evidence>
<protein>
    <submittedName>
        <fullName evidence="11">Amino acid ABC transporter permease</fullName>
    </submittedName>
</protein>
<keyword evidence="8 9" id="KW-0472">Membrane</keyword>
<sequence length="416" mass="45663">MAMDSGAPQRSFTLGMLLYDTRYRSYTIQIFALILLMLGAAWLVDNTIRNLAALGKDFSFDFLWSTSGYDISQRPIEYDSTYTHGRAAIVGLLNTLILAVMACVTATVIGVIAGVLRLSKNWIVAKLMTVYIETFRNVPVLIWIIVVSAVMSESMPAPSAFRGDTPDASMLFDSIAITNRGVYVPGPLFDNSLGTVSVLGVQPSLDIIAVIVVLALSIWANVRLVRHAAKVQNATGIRPKTWWKSILILLAPITILLFALGFHLDYPELRGFNFQGGIQMRNSLLAMWLGLSIYTAAFIAEIVRAGILAINKGQTEAAYALGVQPSKTMRLVILPQALRVIVPPLISQYLNITKNTSLGLAVGYMDLRSTLGGITINQTGRELEGMLLMMLIYLLVSLAISGVMNVYNNRVRLKER</sequence>
<dbReference type="InterPro" id="IPR043429">
    <property type="entry name" value="ArtM/GltK/GlnP/TcyL/YhdX-like"/>
</dbReference>
<evidence type="ECO:0000256" key="9">
    <source>
        <dbReference type="RuleBase" id="RU363032"/>
    </source>
</evidence>
<dbReference type="InterPro" id="IPR035906">
    <property type="entry name" value="MetI-like_sf"/>
</dbReference>
<feature type="transmembrane region" description="Helical" evidence="9">
    <location>
        <begin position="386"/>
        <end position="407"/>
    </location>
</feature>
<evidence type="ECO:0000256" key="2">
    <source>
        <dbReference type="ARBA" id="ARBA00010072"/>
    </source>
</evidence>
<dbReference type="PANTHER" id="PTHR30614">
    <property type="entry name" value="MEMBRANE COMPONENT OF AMINO ACID ABC TRANSPORTER"/>
    <property type="match status" value="1"/>
</dbReference>
<dbReference type="PROSITE" id="PS50928">
    <property type="entry name" value="ABC_TM1"/>
    <property type="match status" value="1"/>
</dbReference>
<reference evidence="11 12" key="1">
    <citation type="submission" date="2018-05" db="EMBL/GenBank/DDBJ databases">
        <title>Pararhodobacter marina sp. nov., isolated from deep-sea water of the Indian Ocean.</title>
        <authorList>
            <person name="Lai Q.Sr."/>
            <person name="Liu X."/>
            <person name="Shao Z."/>
        </authorList>
    </citation>
    <scope>NUCLEOTIDE SEQUENCE [LARGE SCALE GENOMIC DNA]</scope>
    <source>
        <strain evidence="11 12">CIC4N-9</strain>
    </source>
</reference>
<dbReference type="OrthoDB" id="9808531at2"/>
<evidence type="ECO:0000256" key="1">
    <source>
        <dbReference type="ARBA" id="ARBA00004429"/>
    </source>
</evidence>
<evidence type="ECO:0000313" key="11">
    <source>
        <dbReference type="EMBL" id="PWE27716.1"/>
    </source>
</evidence>
<keyword evidence="3 9" id="KW-0813">Transport</keyword>
<dbReference type="GeneID" id="94366169"/>
<dbReference type="NCBIfam" id="TIGR01726">
    <property type="entry name" value="HEQRo_perm_3TM"/>
    <property type="match status" value="1"/>
</dbReference>
<dbReference type="RefSeq" id="WP_109534132.1">
    <property type="nucleotide sequence ID" value="NZ_CAXPUO010000019.1"/>
</dbReference>
<proteinExistence type="inferred from homology"/>
<evidence type="ECO:0000313" key="12">
    <source>
        <dbReference type="Proteomes" id="UP000244940"/>
    </source>
</evidence>
<accession>A0A2U2C749</accession>
<evidence type="ECO:0000259" key="10">
    <source>
        <dbReference type="PROSITE" id="PS50928"/>
    </source>
</evidence>
<dbReference type="EMBL" id="QEYD01000009">
    <property type="protein sequence ID" value="PWE27716.1"/>
    <property type="molecule type" value="Genomic_DNA"/>
</dbReference>
<keyword evidence="7 9" id="KW-1133">Transmembrane helix</keyword>
<keyword evidence="4" id="KW-1003">Cell membrane</keyword>
<dbReference type="Proteomes" id="UP000244940">
    <property type="component" value="Unassembled WGS sequence"/>
</dbReference>
<dbReference type="AlphaFoldDB" id="A0A2U2C749"/>
<organism evidence="11 12">
    <name type="scientific">Pararhodobacter marinus</name>
    <dbReference type="NCBI Taxonomy" id="2184063"/>
    <lineage>
        <taxon>Bacteria</taxon>
        <taxon>Pseudomonadati</taxon>
        <taxon>Pseudomonadota</taxon>
        <taxon>Alphaproteobacteria</taxon>
        <taxon>Rhodobacterales</taxon>
        <taxon>Paracoccaceae</taxon>
        <taxon>Pararhodobacter</taxon>
    </lineage>
</organism>
<feature type="transmembrane region" description="Helical" evidence="9">
    <location>
        <begin position="207"/>
        <end position="225"/>
    </location>
</feature>
<comment type="caution">
    <text evidence="11">The sequence shown here is derived from an EMBL/GenBank/DDBJ whole genome shotgun (WGS) entry which is preliminary data.</text>
</comment>
<gene>
    <name evidence="11" type="ORF">C4N9_14840</name>
</gene>
<feature type="domain" description="ABC transmembrane type-1" evidence="10">
    <location>
        <begin position="92"/>
        <end position="404"/>
    </location>
</feature>
<comment type="subcellular location">
    <subcellularLocation>
        <location evidence="1">Cell inner membrane</location>
        <topology evidence="1">Multi-pass membrane protein</topology>
    </subcellularLocation>
    <subcellularLocation>
        <location evidence="9">Cell membrane</location>
        <topology evidence="9">Multi-pass membrane protein</topology>
    </subcellularLocation>
</comment>
<keyword evidence="12" id="KW-1185">Reference proteome</keyword>
<evidence type="ECO:0000256" key="3">
    <source>
        <dbReference type="ARBA" id="ARBA00022448"/>
    </source>
</evidence>
<evidence type="ECO:0000256" key="8">
    <source>
        <dbReference type="ARBA" id="ARBA00023136"/>
    </source>
</evidence>
<dbReference type="PANTHER" id="PTHR30614:SF37">
    <property type="entry name" value="AMINO-ACID ABC TRANSPORTER PERMEASE PROTEIN YHDX-RELATED"/>
    <property type="match status" value="1"/>
</dbReference>
<evidence type="ECO:0000256" key="7">
    <source>
        <dbReference type="ARBA" id="ARBA00022989"/>
    </source>
</evidence>
<feature type="transmembrane region" description="Helical" evidence="9">
    <location>
        <begin position="26"/>
        <end position="44"/>
    </location>
</feature>
<feature type="transmembrane region" description="Helical" evidence="9">
    <location>
        <begin position="284"/>
        <end position="310"/>
    </location>
</feature>
<dbReference type="GO" id="GO:0043190">
    <property type="term" value="C:ATP-binding cassette (ABC) transporter complex"/>
    <property type="evidence" value="ECO:0007669"/>
    <property type="project" value="InterPro"/>
</dbReference>
<comment type="similarity">
    <text evidence="2">Belongs to the binding-protein-dependent transport system permease family. HisMQ subfamily.</text>
</comment>